<dbReference type="InterPro" id="IPR025591">
    <property type="entry name" value="RloB"/>
</dbReference>
<dbReference type="RefSeq" id="WP_039768921.1">
    <property type="nucleotide sequence ID" value="NZ_JTGH01000010.1"/>
</dbReference>
<dbReference type="Pfam" id="PF13707">
    <property type="entry name" value="RloB"/>
    <property type="match status" value="1"/>
</dbReference>
<proteinExistence type="predicted"/>
<dbReference type="Proteomes" id="UP000031587">
    <property type="component" value="Unassembled WGS sequence"/>
</dbReference>
<reference evidence="1 2" key="1">
    <citation type="submission" date="2014-11" db="EMBL/GenBank/DDBJ databases">
        <title>Draft genome sequence of Pseudomonas fluorescens strains SF4c SF39a.</title>
        <authorList>
            <person name="Underwood G.E."/>
            <person name="Ly L.K."/>
            <person name="Bitzer A.S."/>
            <person name="Godino A."/>
            <person name="Bucci V."/>
            <person name="Fischer S."/>
            <person name="Silby M.W."/>
        </authorList>
    </citation>
    <scope>NUCLEOTIDE SEQUENCE [LARGE SCALE GENOMIC DNA]</scope>
    <source>
        <strain evidence="1 2">SF4c</strain>
    </source>
</reference>
<evidence type="ECO:0000313" key="2">
    <source>
        <dbReference type="Proteomes" id="UP000031587"/>
    </source>
</evidence>
<evidence type="ECO:0000313" key="1">
    <source>
        <dbReference type="EMBL" id="KIF60662.1"/>
    </source>
</evidence>
<evidence type="ECO:0008006" key="3">
    <source>
        <dbReference type="Google" id="ProtNLM"/>
    </source>
</evidence>
<sequence length="208" mass="23595">MARNASSFARGEPKFAFEKKILVLCEDTKSGKQYLQEAADHFRAALVVEVAHAGVTHPSGIVEHAIQRQKKFDEVYCAIDRDSHVCFNKALDMAHAHKKITVVPSYPSFEFWILLHFGYCRKPFNRTGTRSPGAGVIKEIKTHPLLSDYDKGKDRSYFHELLGEPFNTARKMAPKVLQDAKDSNQLNPSTEIHLLIDKFELLSEPQLK</sequence>
<protein>
    <recommendedName>
        <fullName evidence="3">RloB domain-containing protein</fullName>
    </recommendedName>
</protein>
<dbReference type="AlphaFoldDB" id="A0AAE2A8Z4"/>
<comment type="caution">
    <text evidence="1">The sequence shown here is derived from an EMBL/GenBank/DDBJ whole genome shotgun (WGS) entry which is preliminary data.</text>
</comment>
<name>A0AAE2A8Z4_PSEFL</name>
<accession>A0AAE2A8Z4</accession>
<organism evidence="1 2">
    <name type="scientific">Pseudomonas fluorescens</name>
    <dbReference type="NCBI Taxonomy" id="294"/>
    <lineage>
        <taxon>Bacteria</taxon>
        <taxon>Pseudomonadati</taxon>
        <taxon>Pseudomonadota</taxon>
        <taxon>Gammaproteobacteria</taxon>
        <taxon>Pseudomonadales</taxon>
        <taxon>Pseudomonadaceae</taxon>
        <taxon>Pseudomonas</taxon>
    </lineage>
</organism>
<dbReference type="EMBL" id="JTGH01000010">
    <property type="protein sequence ID" value="KIF60662.1"/>
    <property type="molecule type" value="Genomic_DNA"/>
</dbReference>
<gene>
    <name evidence="1" type="ORF">QS95_14430</name>
</gene>